<reference evidence="2 3" key="1">
    <citation type="submission" date="2024-04" db="EMBL/GenBank/DDBJ databases">
        <title>Phyllosticta paracitricarpa is synonymous to the EU quarantine fungus P. citricarpa based on phylogenomic analyses.</title>
        <authorList>
            <consortium name="Lawrence Berkeley National Laboratory"/>
            <person name="Van ingen-buijs V.A."/>
            <person name="Van westerhoven A.C."/>
            <person name="Haridas S."/>
            <person name="Skiadas P."/>
            <person name="Martin F."/>
            <person name="Groenewald J.Z."/>
            <person name="Crous P.W."/>
            <person name="Seidl M.F."/>
        </authorList>
    </citation>
    <scope>NUCLEOTIDE SEQUENCE [LARGE SCALE GENOMIC DNA]</scope>
    <source>
        <strain evidence="2 3">CPC 17464</strain>
    </source>
</reference>
<dbReference type="RefSeq" id="XP_066653914.1">
    <property type="nucleotide sequence ID" value="XM_066800828.1"/>
</dbReference>
<proteinExistence type="predicted"/>
<protein>
    <submittedName>
        <fullName evidence="2">Uncharacterized protein</fullName>
    </submittedName>
</protein>
<evidence type="ECO:0000313" key="2">
    <source>
        <dbReference type="EMBL" id="KAK7535189.1"/>
    </source>
</evidence>
<feature type="region of interest" description="Disordered" evidence="1">
    <location>
        <begin position="30"/>
        <end position="61"/>
    </location>
</feature>
<dbReference type="PANTHER" id="PTHR42085:SF1">
    <property type="entry name" value="F-BOX DOMAIN-CONTAINING PROTEIN"/>
    <property type="match status" value="1"/>
</dbReference>
<dbReference type="PANTHER" id="PTHR42085">
    <property type="entry name" value="F-BOX DOMAIN-CONTAINING PROTEIN"/>
    <property type="match status" value="1"/>
</dbReference>
<sequence length="290" mass="32657">MRISSSAAAPYLHLKSVLMATSYSSASTSSSASVMTSTSSDEDTTMSDVEQSDSQQPLPSTLHRLPLELREKIYEYALRSSTTIWWPPNNSTLPVPGAATALLTTSHTIYAEAAPILYACNRLLFVHPSDANMFVHLTSPDYSRCVTNVCLRIRDRDVRLWSSYLGSALLYRSLQHDFPRLKSLWIFFRSSFWSPRAQDLSESFRRWLEDPALREICTHLEDRVPKSADVRLVCVHRVPREHIHMLAQEVGEDLTITKTGTGEARTAFRKMSKIVNVALELAPIDPVALM</sequence>
<name>A0ABR1LKF1_9PEZI</name>
<evidence type="ECO:0000256" key="1">
    <source>
        <dbReference type="SAM" id="MobiDB-lite"/>
    </source>
</evidence>
<feature type="compositionally biased region" description="Low complexity" evidence="1">
    <location>
        <begin position="30"/>
        <end position="39"/>
    </location>
</feature>
<comment type="caution">
    <text evidence="2">The sequence shown here is derived from an EMBL/GenBank/DDBJ whole genome shotgun (WGS) entry which is preliminary data.</text>
</comment>
<dbReference type="Proteomes" id="UP001360953">
    <property type="component" value="Unassembled WGS sequence"/>
</dbReference>
<dbReference type="GeneID" id="92033734"/>
<accession>A0ABR1LKF1</accession>
<keyword evidence="3" id="KW-1185">Reference proteome</keyword>
<organism evidence="2 3">
    <name type="scientific">Phyllosticta citribraziliensis</name>
    <dbReference type="NCBI Taxonomy" id="989973"/>
    <lineage>
        <taxon>Eukaryota</taxon>
        <taxon>Fungi</taxon>
        <taxon>Dikarya</taxon>
        <taxon>Ascomycota</taxon>
        <taxon>Pezizomycotina</taxon>
        <taxon>Dothideomycetes</taxon>
        <taxon>Dothideomycetes incertae sedis</taxon>
        <taxon>Botryosphaeriales</taxon>
        <taxon>Phyllostictaceae</taxon>
        <taxon>Phyllosticta</taxon>
    </lineage>
</organism>
<gene>
    <name evidence="2" type="ORF">J3D65DRAFT_630390</name>
</gene>
<dbReference type="EMBL" id="JBBPEH010000008">
    <property type="protein sequence ID" value="KAK7535189.1"/>
    <property type="molecule type" value="Genomic_DNA"/>
</dbReference>
<evidence type="ECO:0000313" key="3">
    <source>
        <dbReference type="Proteomes" id="UP001360953"/>
    </source>
</evidence>
<dbReference type="InterPro" id="IPR038883">
    <property type="entry name" value="AN11006-like"/>
</dbReference>